<protein>
    <submittedName>
        <fullName evidence="4">5'-adenylylsulfate reductase-like 7</fullName>
    </submittedName>
</protein>
<dbReference type="Proteomes" id="UP000235220">
    <property type="component" value="Chromosome 4"/>
</dbReference>
<dbReference type="InterPro" id="IPR044794">
    <property type="entry name" value="APRL5/7"/>
</dbReference>
<dbReference type="InParanoid" id="A0A6P9EPA9"/>
<reference evidence="4" key="1">
    <citation type="submission" date="2025-08" db="UniProtKB">
        <authorList>
            <consortium name="RefSeq"/>
        </authorList>
    </citation>
    <scope>IDENTIFICATION</scope>
    <source>
        <tissue evidence="4">Leaves</tissue>
    </source>
</reference>
<keyword evidence="1" id="KW-0812">Transmembrane</keyword>
<evidence type="ECO:0000313" key="3">
    <source>
        <dbReference type="Proteomes" id="UP000235220"/>
    </source>
</evidence>
<feature type="signal peptide" evidence="2">
    <location>
        <begin position="1"/>
        <end position="22"/>
    </location>
</feature>
<sequence>MAVASLVFLYITLFAWLRLASSSSVLCPKESNFFLYGLQSQCPLSISPNPPLQVDGDFLDRALASKGRNGYTSVLFYASRCPFSCSVLPAYKTLSSMFPQIEHLTVEKSSAMPSIFSRFGIHSWPSILMVNKTSRVRYHGPKILSSLVQFYKKTTGLEPVQDFAEDQPICLESGDTSNFLSSNRWLKEVSKREPYLVFSISFLCLKLLVYIFPAVLSRFEAFWVTYIPHFNLEIFGETSQIMGRILHMIDVRRVWTKLRLCKTKNFHEGAKNARVWASSLASVALGESSARSST</sequence>
<evidence type="ECO:0000256" key="1">
    <source>
        <dbReference type="SAM" id="Phobius"/>
    </source>
</evidence>
<dbReference type="SUPFAM" id="SSF52833">
    <property type="entry name" value="Thioredoxin-like"/>
    <property type="match status" value="1"/>
</dbReference>
<keyword evidence="2" id="KW-0732">Signal</keyword>
<feature type="chain" id="PRO_5028244188" evidence="2">
    <location>
        <begin position="23"/>
        <end position="294"/>
    </location>
</feature>
<dbReference type="AlphaFoldDB" id="A0A6P9EPA9"/>
<dbReference type="KEGG" id="jre:109004314"/>
<keyword evidence="1" id="KW-0472">Membrane</keyword>
<dbReference type="Gene3D" id="3.40.30.10">
    <property type="entry name" value="Glutaredoxin"/>
    <property type="match status" value="1"/>
</dbReference>
<keyword evidence="3" id="KW-1185">Reference proteome</keyword>
<feature type="transmembrane region" description="Helical" evidence="1">
    <location>
        <begin position="195"/>
        <end position="216"/>
    </location>
</feature>
<dbReference type="PANTHER" id="PTHR47126">
    <property type="entry name" value="5'-ADENYLYLSULFATE REDUCTASE-LIKE 7"/>
    <property type="match status" value="1"/>
</dbReference>
<dbReference type="PANTHER" id="PTHR47126:SF3">
    <property type="entry name" value="5'-ADENYLYLSULFATE REDUCTASE-LIKE 5"/>
    <property type="match status" value="1"/>
</dbReference>
<keyword evidence="1" id="KW-1133">Transmembrane helix</keyword>
<evidence type="ECO:0000256" key="2">
    <source>
        <dbReference type="SAM" id="SignalP"/>
    </source>
</evidence>
<evidence type="ECO:0000313" key="4">
    <source>
        <dbReference type="RefSeq" id="XP_035545733.1"/>
    </source>
</evidence>
<dbReference type="InterPro" id="IPR036249">
    <property type="entry name" value="Thioredoxin-like_sf"/>
</dbReference>
<proteinExistence type="predicted"/>
<dbReference type="OrthoDB" id="1899781at2759"/>
<accession>A0A6P9EPA9</accession>
<name>A0A6P9EPA9_JUGRE</name>
<gene>
    <name evidence="4" type="primary">LOC109004314</name>
</gene>
<dbReference type="FunCoup" id="A0A6P9EPA9">
    <property type="interactions" value="3031"/>
</dbReference>
<dbReference type="RefSeq" id="XP_035545733.1">
    <property type="nucleotide sequence ID" value="XM_035689840.1"/>
</dbReference>
<organism evidence="3 4">
    <name type="scientific">Juglans regia</name>
    <name type="common">English walnut</name>
    <dbReference type="NCBI Taxonomy" id="51240"/>
    <lineage>
        <taxon>Eukaryota</taxon>
        <taxon>Viridiplantae</taxon>
        <taxon>Streptophyta</taxon>
        <taxon>Embryophyta</taxon>
        <taxon>Tracheophyta</taxon>
        <taxon>Spermatophyta</taxon>
        <taxon>Magnoliopsida</taxon>
        <taxon>eudicotyledons</taxon>
        <taxon>Gunneridae</taxon>
        <taxon>Pentapetalae</taxon>
        <taxon>rosids</taxon>
        <taxon>fabids</taxon>
        <taxon>Fagales</taxon>
        <taxon>Juglandaceae</taxon>
        <taxon>Juglans</taxon>
    </lineage>
</organism>
<dbReference type="GeneID" id="109004314"/>